<dbReference type="OrthoDB" id="3267106at2759"/>
<evidence type="ECO:0000256" key="1">
    <source>
        <dbReference type="SAM" id="MobiDB-lite"/>
    </source>
</evidence>
<feature type="compositionally biased region" description="Low complexity" evidence="1">
    <location>
        <begin position="35"/>
        <end position="65"/>
    </location>
</feature>
<feature type="compositionally biased region" description="Low complexity" evidence="1">
    <location>
        <begin position="172"/>
        <end position="195"/>
    </location>
</feature>
<dbReference type="EMBL" id="KZ857468">
    <property type="protein sequence ID" value="RDX43245.1"/>
    <property type="molecule type" value="Genomic_DNA"/>
</dbReference>
<dbReference type="Proteomes" id="UP000256964">
    <property type="component" value="Unassembled WGS sequence"/>
</dbReference>
<feature type="region of interest" description="Disordered" evidence="1">
    <location>
        <begin position="172"/>
        <end position="200"/>
    </location>
</feature>
<name>A0A371CSH3_9APHY</name>
<sequence>MFSSLPFPLFLLTLASYAAAQASLTPPPVSAPGDSSTGSLNPTSTPSTSNASGSGSSGVSTSGTPTSSAQFPSLSGLSDCATNCLALAIADVKCESIVDVNCYCAPKANATRFATSLVACISTQNCTDLSSAESIAEQFCGLASTSTSISFPTSVPSTSFSNPFSTSSSVSSSAGNSSATAPSSTSTSATSTSTGQGNAALPGMATEPAALLALAGAFFGLLAA</sequence>
<dbReference type="AlphaFoldDB" id="A0A371CSH3"/>
<feature type="chain" id="PRO_5016926928" evidence="2">
    <location>
        <begin position="21"/>
        <end position="224"/>
    </location>
</feature>
<protein>
    <submittedName>
        <fullName evidence="3">Uncharacterized protein</fullName>
    </submittedName>
</protein>
<organism evidence="3 4">
    <name type="scientific">Lentinus brumalis</name>
    <dbReference type="NCBI Taxonomy" id="2498619"/>
    <lineage>
        <taxon>Eukaryota</taxon>
        <taxon>Fungi</taxon>
        <taxon>Dikarya</taxon>
        <taxon>Basidiomycota</taxon>
        <taxon>Agaricomycotina</taxon>
        <taxon>Agaricomycetes</taxon>
        <taxon>Polyporales</taxon>
        <taxon>Polyporaceae</taxon>
        <taxon>Lentinus</taxon>
    </lineage>
</organism>
<keyword evidence="4" id="KW-1185">Reference proteome</keyword>
<evidence type="ECO:0000256" key="2">
    <source>
        <dbReference type="SAM" id="SignalP"/>
    </source>
</evidence>
<feature type="region of interest" description="Disordered" evidence="1">
    <location>
        <begin position="27"/>
        <end position="65"/>
    </location>
</feature>
<gene>
    <name evidence="3" type="ORF">OH76DRAFT_1488028</name>
</gene>
<proteinExistence type="predicted"/>
<accession>A0A371CSH3</accession>
<evidence type="ECO:0000313" key="3">
    <source>
        <dbReference type="EMBL" id="RDX43245.1"/>
    </source>
</evidence>
<keyword evidence="2" id="KW-0732">Signal</keyword>
<reference evidence="3 4" key="1">
    <citation type="journal article" date="2018" name="Biotechnol. Biofuels">
        <title>Integrative visual omics of the white-rot fungus Polyporus brumalis exposes the biotechnological potential of its oxidative enzymes for delignifying raw plant biomass.</title>
        <authorList>
            <person name="Miyauchi S."/>
            <person name="Rancon A."/>
            <person name="Drula E."/>
            <person name="Hage H."/>
            <person name="Chaduli D."/>
            <person name="Favel A."/>
            <person name="Grisel S."/>
            <person name="Henrissat B."/>
            <person name="Herpoel-Gimbert I."/>
            <person name="Ruiz-Duenas F.J."/>
            <person name="Chevret D."/>
            <person name="Hainaut M."/>
            <person name="Lin J."/>
            <person name="Wang M."/>
            <person name="Pangilinan J."/>
            <person name="Lipzen A."/>
            <person name="Lesage-Meessen L."/>
            <person name="Navarro D."/>
            <person name="Riley R."/>
            <person name="Grigoriev I.V."/>
            <person name="Zhou S."/>
            <person name="Raouche S."/>
            <person name="Rosso M.N."/>
        </authorList>
    </citation>
    <scope>NUCLEOTIDE SEQUENCE [LARGE SCALE GENOMIC DNA]</scope>
    <source>
        <strain evidence="3 4">BRFM 1820</strain>
    </source>
</reference>
<feature type="signal peptide" evidence="2">
    <location>
        <begin position="1"/>
        <end position="20"/>
    </location>
</feature>
<evidence type="ECO:0000313" key="4">
    <source>
        <dbReference type="Proteomes" id="UP000256964"/>
    </source>
</evidence>